<protein>
    <recommendedName>
        <fullName evidence="5">RGS domain-containing protein</fullName>
    </recommendedName>
</protein>
<evidence type="ECO:0000313" key="4">
    <source>
        <dbReference type="Proteomes" id="UP000193467"/>
    </source>
</evidence>
<organism evidence="3 4">
    <name type="scientific">Leucosporidium creatinivorum</name>
    <dbReference type="NCBI Taxonomy" id="106004"/>
    <lineage>
        <taxon>Eukaryota</taxon>
        <taxon>Fungi</taxon>
        <taxon>Dikarya</taxon>
        <taxon>Basidiomycota</taxon>
        <taxon>Pucciniomycotina</taxon>
        <taxon>Microbotryomycetes</taxon>
        <taxon>Leucosporidiales</taxon>
        <taxon>Leucosporidium</taxon>
    </lineage>
</organism>
<name>A0A1Y2FW51_9BASI</name>
<dbReference type="InterPro" id="IPR036305">
    <property type="entry name" value="RGS_sf"/>
</dbReference>
<proteinExistence type="predicted"/>
<feature type="transmembrane region" description="Helical" evidence="2">
    <location>
        <begin position="224"/>
        <end position="247"/>
    </location>
</feature>
<reference evidence="3 4" key="1">
    <citation type="submission" date="2016-07" db="EMBL/GenBank/DDBJ databases">
        <title>Pervasive Adenine N6-methylation of Active Genes in Fungi.</title>
        <authorList>
            <consortium name="DOE Joint Genome Institute"/>
            <person name="Mondo S.J."/>
            <person name="Dannebaum R.O."/>
            <person name="Kuo R.C."/>
            <person name="Labutti K."/>
            <person name="Haridas S."/>
            <person name="Kuo A."/>
            <person name="Salamov A."/>
            <person name="Ahrendt S.R."/>
            <person name="Lipzen A."/>
            <person name="Sullivan W."/>
            <person name="Andreopoulos W.B."/>
            <person name="Clum A."/>
            <person name="Lindquist E."/>
            <person name="Daum C."/>
            <person name="Ramamoorthy G.K."/>
            <person name="Gryganskyi A."/>
            <person name="Culley D."/>
            <person name="Magnuson J.K."/>
            <person name="James T.Y."/>
            <person name="O'Malley M.A."/>
            <person name="Stajich J.E."/>
            <person name="Spatafora J.W."/>
            <person name="Visel A."/>
            <person name="Grigoriev I.V."/>
        </authorList>
    </citation>
    <scope>NUCLEOTIDE SEQUENCE [LARGE SCALE GENOMIC DNA]</scope>
    <source>
        <strain evidence="3 4">62-1032</strain>
    </source>
</reference>
<evidence type="ECO:0000256" key="1">
    <source>
        <dbReference type="SAM" id="MobiDB-lite"/>
    </source>
</evidence>
<dbReference type="PANTHER" id="PTHR39466:SF1">
    <property type="entry name" value="RGS DOMAIN-CONTAINING PROTEIN"/>
    <property type="match status" value="1"/>
</dbReference>
<evidence type="ECO:0008006" key="5">
    <source>
        <dbReference type="Google" id="ProtNLM"/>
    </source>
</evidence>
<feature type="region of interest" description="Disordered" evidence="1">
    <location>
        <begin position="1"/>
        <end position="39"/>
    </location>
</feature>
<feature type="compositionally biased region" description="Acidic residues" evidence="1">
    <location>
        <begin position="320"/>
        <end position="334"/>
    </location>
</feature>
<dbReference type="OrthoDB" id="3232309at2759"/>
<dbReference type="EMBL" id="MCGR01000011">
    <property type="protein sequence ID" value="ORY88201.1"/>
    <property type="molecule type" value="Genomic_DNA"/>
</dbReference>
<dbReference type="InterPro" id="IPR044926">
    <property type="entry name" value="RGS_subdomain_2"/>
</dbReference>
<sequence>MAPPRARESTGSTLAPPPSFTPRPRARVAQPAGLRPAPNATQFPFRNLLRLPARVFYPPSLQAEAAAEKVGSATRTELREVQLADVLAGKYLSPLSLKDFEGHLVFRERSCENLYFILWLNEYQKEWNTYQAANPTQRGPHSAVHLPANLYTSLQAGLEAFFAPNARLELNLSSTTRDKTLVEAAQSGSPSDFRDARDVVEMSLQRSLSAHKKAAIANAGGRRLALCACMGMFMFLLGFVPALVAIFGDLARGIRVIGLPFIALGAALVSMAPRRICFAVWALGSDRQLLPWEMKAPSVTSGTLVALTCPSTPRSKSPSADEEHDLGDEWEEDDRSFATATSATPYPWENEKVGSPSSPTFSQTASFPPHSPTLGSSRPLRRDSAAPSSYTPKGDYSQLNGSIPAWAPVCQVYAPEVQREHWKIVRQGFLIGAVTAVVLGAVLLAVPNA</sequence>
<keyword evidence="2" id="KW-0812">Transmembrane</keyword>
<dbReference type="STRING" id="106004.A0A1Y2FW51"/>
<feature type="transmembrane region" description="Helical" evidence="2">
    <location>
        <begin position="428"/>
        <end position="446"/>
    </location>
</feature>
<keyword evidence="2" id="KW-1133">Transmembrane helix</keyword>
<keyword evidence="4" id="KW-1185">Reference proteome</keyword>
<dbReference type="SUPFAM" id="SSF48097">
    <property type="entry name" value="Regulator of G-protein signaling, RGS"/>
    <property type="match status" value="1"/>
</dbReference>
<feature type="transmembrane region" description="Helical" evidence="2">
    <location>
        <begin position="253"/>
        <end position="272"/>
    </location>
</feature>
<feature type="compositionally biased region" description="Polar residues" evidence="1">
    <location>
        <begin position="355"/>
        <end position="366"/>
    </location>
</feature>
<feature type="compositionally biased region" description="Polar residues" evidence="1">
    <location>
        <begin position="386"/>
        <end position="395"/>
    </location>
</feature>
<accession>A0A1Y2FW51</accession>
<gene>
    <name evidence="3" type="ORF">BCR35DRAFT_301726</name>
</gene>
<dbReference type="Proteomes" id="UP000193467">
    <property type="component" value="Unassembled WGS sequence"/>
</dbReference>
<comment type="caution">
    <text evidence="3">The sequence shown here is derived from an EMBL/GenBank/DDBJ whole genome shotgun (WGS) entry which is preliminary data.</text>
</comment>
<evidence type="ECO:0000313" key="3">
    <source>
        <dbReference type="EMBL" id="ORY88201.1"/>
    </source>
</evidence>
<feature type="region of interest" description="Disordered" evidence="1">
    <location>
        <begin position="310"/>
        <end position="395"/>
    </location>
</feature>
<evidence type="ECO:0000256" key="2">
    <source>
        <dbReference type="SAM" id="Phobius"/>
    </source>
</evidence>
<dbReference type="PANTHER" id="PTHR39466">
    <property type="entry name" value="RGS DOMAIN-CONTAINING PROTEIN"/>
    <property type="match status" value="1"/>
</dbReference>
<dbReference type="Gene3D" id="1.10.167.10">
    <property type="entry name" value="Regulator of G-protein Signalling 4, domain 2"/>
    <property type="match status" value="1"/>
</dbReference>
<dbReference type="InParanoid" id="A0A1Y2FW51"/>
<dbReference type="AlphaFoldDB" id="A0A1Y2FW51"/>
<keyword evidence="2" id="KW-0472">Membrane</keyword>